<gene>
    <name evidence="3" type="ORF">DIURU_002904</name>
</gene>
<reference evidence="3 4" key="1">
    <citation type="submission" date="2019-07" db="EMBL/GenBank/DDBJ databases">
        <title>Genome assembly of two rare yeast pathogens: Diutina rugosa and Trichomonascus ciferrii.</title>
        <authorList>
            <person name="Mixao V."/>
            <person name="Saus E."/>
            <person name="Hansen A."/>
            <person name="Lass-Flor C."/>
            <person name="Gabaldon T."/>
        </authorList>
    </citation>
    <scope>NUCLEOTIDE SEQUENCE [LARGE SCALE GENOMIC DNA]</scope>
    <source>
        <strain evidence="3 4">CBS 613</strain>
    </source>
</reference>
<keyword evidence="2" id="KW-0472">Membrane</keyword>
<dbReference type="PANTHER" id="PTHR37849:SF1">
    <property type="entry name" value="YALI0E11605P"/>
    <property type="match status" value="1"/>
</dbReference>
<comment type="caution">
    <text evidence="3">The sequence shown here is derived from an EMBL/GenBank/DDBJ whole genome shotgun (WGS) entry which is preliminary data.</text>
</comment>
<sequence length="113" mass="12248">MADVKVSKVPVNPPTPPPVVQKTPVVVEKPVVVHAQPRPSPPPPQPKKVVVKPPKRIGAFRGGFTGFLLGVTVTGAGAYYYLLDEYKKANNVIMADIIALQTSIARLEELQKR</sequence>
<keyword evidence="2" id="KW-0812">Transmembrane</keyword>
<dbReference type="PANTHER" id="PTHR37849">
    <property type="entry name" value="YALI0E11605P"/>
    <property type="match status" value="1"/>
</dbReference>
<feature type="transmembrane region" description="Helical" evidence="2">
    <location>
        <begin position="62"/>
        <end position="83"/>
    </location>
</feature>
<dbReference type="RefSeq" id="XP_034012435.1">
    <property type="nucleotide sequence ID" value="XM_034155607.1"/>
</dbReference>
<proteinExistence type="predicted"/>
<protein>
    <submittedName>
        <fullName evidence="3">Uncharacterized protein</fullName>
    </submittedName>
</protein>
<dbReference type="OrthoDB" id="5331396at2759"/>
<keyword evidence="4" id="KW-1185">Reference proteome</keyword>
<dbReference type="EMBL" id="SWFT01000090">
    <property type="protein sequence ID" value="KAA8902450.1"/>
    <property type="molecule type" value="Genomic_DNA"/>
</dbReference>
<dbReference type="Proteomes" id="UP000449547">
    <property type="component" value="Unassembled WGS sequence"/>
</dbReference>
<evidence type="ECO:0000256" key="1">
    <source>
        <dbReference type="SAM" id="MobiDB-lite"/>
    </source>
</evidence>
<evidence type="ECO:0000256" key="2">
    <source>
        <dbReference type="SAM" id="Phobius"/>
    </source>
</evidence>
<dbReference type="GeneID" id="54781555"/>
<name>A0A642UNV9_DIURU</name>
<dbReference type="VEuPathDB" id="FungiDB:DIURU_002904"/>
<accession>A0A642UNV9</accession>
<feature type="region of interest" description="Disordered" evidence="1">
    <location>
        <begin position="1"/>
        <end position="20"/>
    </location>
</feature>
<evidence type="ECO:0000313" key="3">
    <source>
        <dbReference type="EMBL" id="KAA8902450.1"/>
    </source>
</evidence>
<keyword evidence="2" id="KW-1133">Transmembrane helix</keyword>
<organism evidence="3 4">
    <name type="scientific">Diutina rugosa</name>
    <name type="common">Yeast</name>
    <name type="synonym">Candida rugosa</name>
    <dbReference type="NCBI Taxonomy" id="5481"/>
    <lineage>
        <taxon>Eukaryota</taxon>
        <taxon>Fungi</taxon>
        <taxon>Dikarya</taxon>
        <taxon>Ascomycota</taxon>
        <taxon>Saccharomycotina</taxon>
        <taxon>Pichiomycetes</taxon>
        <taxon>Debaryomycetaceae</taxon>
        <taxon>Diutina</taxon>
    </lineage>
</organism>
<dbReference type="AlphaFoldDB" id="A0A642UNV9"/>
<evidence type="ECO:0000313" key="4">
    <source>
        <dbReference type="Proteomes" id="UP000449547"/>
    </source>
</evidence>